<dbReference type="Gene3D" id="2.60.120.10">
    <property type="entry name" value="Jelly Rolls"/>
    <property type="match status" value="1"/>
</dbReference>
<dbReference type="GO" id="GO:0008270">
    <property type="term" value="F:zinc ion binding"/>
    <property type="evidence" value="ECO:0007669"/>
    <property type="project" value="InterPro"/>
</dbReference>
<comment type="caution">
    <text evidence="2">The sequence shown here is derived from an EMBL/GenBank/DDBJ whole genome shotgun (WGS) entry which is preliminary data.</text>
</comment>
<organism evidence="2 3">
    <name type="scientific">Lasiosphaeria miniovina</name>
    <dbReference type="NCBI Taxonomy" id="1954250"/>
    <lineage>
        <taxon>Eukaryota</taxon>
        <taxon>Fungi</taxon>
        <taxon>Dikarya</taxon>
        <taxon>Ascomycota</taxon>
        <taxon>Pezizomycotina</taxon>
        <taxon>Sordariomycetes</taxon>
        <taxon>Sordariomycetidae</taxon>
        <taxon>Sordariales</taxon>
        <taxon>Lasiosphaeriaceae</taxon>
        <taxon>Lasiosphaeria</taxon>
    </lineage>
</organism>
<accession>A0AA40DVN5</accession>
<evidence type="ECO:0000313" key="2">
    <source>
        <dbReference type="EMBL" id="KAK0718054.1"/>
    </source>
</evidence>
<dbReference type="Pfam" id="PF20511">
    <property type="entry name" value="PMI_typeI_cat"/>
    <property type="match status" value="1"/>
</dbReference>
<dbReference type="RefSeq" id="XP_060296847.1">
    <property type="nucleotide sequence ID" value="XM_060446634.1"/>
</dbReference>
<gene>
    <name evidence="2" type="ORF">B0T26DRAFT_777446</name>
</gene>
<sequence>MTHGVFRLVGTCNNYPWSKQGEKSLAAQDKDTLLGAKTIAQFGSQLPFLPKILPIAKALPLQIHPSKDLAAKLYEKDPDSFTDPNHKPEIAIGLTKFEVFAGFKPLSGIEPLFKLPILVRGLKRLQKGWLVSRDGEALQNIVELENAGPLCGRIDEGINDNPKPNENSARPVYQVSQQAGRFTWMNSIEITEFLAISEPAIHVEFHVPASQEMDLETRRVPICVIKLHQRSACHTGLGSVTRGRCDAADQLYNLVGVDIKLV</sequence>
<protein>
    <submittedName>
        <fullName evidence="2">RmlC-like cupin domain-containing protein</fullName>
    </submittedName>
</protein>
<dbReference type="EMBL" id="JAUIRO010000004">
    <property type="protein sequence ID" value="KAK0718054.1"/>
    <property type="molecule type" value="Genomic_DNA"/>
</dbReference>
<dbReference type="InterPro" id="IPR011051">
    <property type="entry name" value="RmlC_Cupin_sf"/>
</dbReference>
<dbReference type="PANTHER" id="PTHR10309:SF4">
    <property type="entry name" value="MANNOSE-6-PHOSPHATE ISOMERASE"/>
    <property type="match status" value="1"/>
</dbReference>
<dbReference type="InterPro" id="IPR016305">
    <property type="entry name" value="Mannose-6-P_Isomerase"/>
</dbReference>
<evidence type="ECO:0000313" key="3">
    <source>
        <dbReference type="Proteomes" id="UP001172101"/>
    </source>
</evidence>
<keyword evidence="3" id="KW-1185">Reference proteome</keyword>
<name>A0AA40DVN5_9PEZI</name>
<proteinExistence type="predicted"/>
<reference evidence="2" key="1">
    <citation type="submission" date="2023-06" db="EMBL/GenBank/DDBJ databases">
        <title>Genome-scale phylogeny and comparative genomics of the fungal order Sordariales.</title>
        <authorList>
            <consortium name="Lawrence Berkeley National Laboratory"/>
            <person name="Hensen N."/>
            <person name="Bonometti L."/>
            <person name="Westerberg I."/>
            <person name="Brannstrom I.O."/>
            <person name="Guillou S."/>
            <person name="Cros-Aarteil S."/>
            <person name="Calhoun S."/>
            <person name="Haridas S."/>
            <person name="Kuo A."/>
            <person name="Mondo S."/>
            <person name="Pangilinan J."/>
            <person name="Riley R."/>
            <person name="LaButti K."/>
            <person name="Andreopoulos B."/>
            <person name="Lipzen A."/>
            <person name="Chen C."/>
            <person name="Yanf M."/>
            <person name="Daum C."/>
            <person name="Ng V."/>
            <person name="Clum A."/>
            <person name="Steindorff A."/>
            <person name="Ohm R."/>
            <person name="Martin F."/>
            <person name="Silar P."/>
            <person name="Natvig D."/>
            <person name="Lalanne C."/>
            <person name="Gautier V."/>
            <person name="Ament-velasquez S.L."/>
            <person name="Kruys A."/>
            <person name="Hutchinson M.I."/>
            <person name="Powell A.J."/>
            <person name="Barry K."/>
            <person name="Miller A.N."/>
            <person name="Grigoriev I.V."/>
            <person name="Debuchy R."/>
            <person name="Gladieux P."/>
            <person name="Thoren M.H."/>
            <person name="Johannesson H."/>
        </authorList>
    </citation>
    <scope>NUCLEOTIDE SEQUENCE</scope>
    <source>
        <strain evidence="2">SMH2392-1A</strain>
    </source>
</reference>
<feature type="domain" description="Phosphomannose isomerase type I catalytic" evidence="1">
    <location>
        <begin position="26"/>
        <end position="106"/>
    </location>
</feature>
<dbReference type="SUPFAM" id="SSF51182">
    <property type="entry name" value="RmlC-like cupins"/>
    <property type="match status" value="1"/>
</dbReference>
<dbReference type="Proteomes" id="UP001172101">
    <property type="component" value="Unassembled WGS sequence"/>
</dbReference>
<dbReference type="InterPro" id="IPR046457">
    <property type="entry name" value="PMI_typeI_cat"/>
</dbReference>
<dbReference type="GO" id="GO:0004476">
    <property type="term" value="F:mannose-6-phosphate isomerase activity"/>
    <property type="evidence" value="ECO:0007669"/>
    <property type="project" value="InterPro"/>
</dbReference>
<dbReference type="GO" id="GO:0005829">
    <property type="term" value="C:cytosol"/>
    <property type="evidence" value="ECO:0007669"/>
    <property type="project" value="TreeGrafter"/>
</dbReference>
<evidence type="ECO:0000259" key="1">
    <source>
        <dbReference type="Pfam" id="PF20511"/>
    </source>
</evidence>
<dbReference type="GeneID" id="85329904"/>
<dbReference type="PANTHER" id="PTHR10309">
    <property type="entry name" value="MANNOSE-6-PHOSPHATE ISOMERASE"/>
    <property type="match status" value="1"/>
</dbReference>
<dbReference type="GO" id="GO:0009298">
    <property type="term" value="P:GDP-mannose biosynthetic process"/>
    <property type="evidence" value="ECO:0007669"/>
    <property type="project" value="InterPro"/>
</dbReference>
<dbReference type="AlphaFoldDB" id="A0AA40DVN5"/>
<dbReference type="InterPro" id="IPR014710">
    <property type="entry name" value="RmlC-like_jellyroll"/>
</dbReference>